<reference evidence="2" key="2">
    <citation type="submission" date="2023-04" db="EMBL/GenBank/DDBJ databases">
        <title>'Rhodoalgimonas zhirmunskyi' gen. nov., isolated from a red alga.</title>
        <authorList>
            <person name="Nedashkovskaya O.I."/>
            <person name="Otstavnykh N.Y."/>
            <person name="Bystritskaya E.P."/>
            <person name="Balabanova L.A."/>
            <person name="Isaeva M.P."/>
        </authorList>
    </citation>
    <scope>NUCLEOTIDE SEQUENCE</scope>
    <source>
        <strain evidence="2">10Alg 79</strain>
    </source>
</reference>
<organism evidence="2 3">
    <name type="scientific">Rhodalgimonas zhirmunskyi</name>
    <dbReference type="NCBI Taxonomy" id="2964767"/>
    <lineage>
        <taxon>Bacteria</taxon>
        <taxon>Pseudomonadati</taxon>
        <taxon>Pseudomonadota</taxon>
        <taxon>Alphaproteobacteria</taxon>
        <taxon>Rhodobacterales</taxon>
        <taxon>Roseobacteraceae</taxon>
        <taxon>Rhodalgimonas</taxon>
    </lineage>
</organism>
<reference evidence="2" key="1">
    <citation type="submission" date="2022-07" db="EMBL/GenBank/DDBJ databases">
        <authorList>
            <person name="Otstavnykh N."/>
            <person name="Isaeva M."/>
            <person name="Bystritskaya E."/>
        </authorList>
    </citation>
    <scope>NUCLEOTIDE SEQUENCE</scope>
    <source>
        <strain evidence="2">10Alg 79</strain>
    </source>
</reference>
<name>A0AAJ1U923_9RHOB</name>
<gene>
    <name evidence="2" type="ORF">NOI20_17125</name>
</gene>
<comment type="caution">
    <text evidence="2">The sequence shown here is derived from an EMBL/GenBank/DDBJ whole genome shotgun (WGS) entry which is preliminary data.</text>
</comment>
<keyword evidence="3" id="KW-1185">Reference proteome</keyword>
<accession>A0AAJ1U923</accession>
<dbReference type="Proteomes" id="UP001227162">
    <property type="component" value="Unassembled WGS sequence"/>
</dbReference>
<feature type="chain" id="PRO_5042534963" evidence="1">
    <location>
        <begin position="20"/>
        <end position="156"/>
    </location>
</feature>
<protein>
    <submittedName>
        <fullName evidence="2">Uncharacterized protein</fullName>
    </submittedName>
</protein>
<dbReference type="RefSeq" id="WP_317627465.1">
    <property type="nucleotide sequence ID" value="NZ_JANFFA010000006.1"/>
</dbReference>
<evidence type="ECO:0000256" key="1">
    <source>
        <dbReference type="SAM" id="SignalP"/>
    </source>
</evidence>
<evidence type="ECO:0000313" key="2">
    <source>
        <dbReference type="EMBL" id="MDQ2095845.1"/>
    </source>
</evidence>
<feature type="signal peptide" evidence="1">
    <location>
        <begin position="1"/>
        <end position="19"/>
    </location>
</feature>
<dbReference type="EMBL" id="JANFFA010000006">
    <property type="protein sequence ID" value="MDQ2095845.1"/>
    <property type="molecule type" value="Genomic_DNA"/>
</dbReference>
<keyword evidence="1" id="KW-0732">Signal</keyword>
<proteinExistence type="predicted"/>
<evidence type="ECO:0000313" key="3">
    <source>
        <dbReference type="Proteomes" id="UP001227162"/>
    </source>
</evidence>
<dbReference type="AlphaFoldDB" id="A0AAJ1U923"/>
<sequence length="156" mass="16663">MKQAIFPVLFALLAAPQMAAAQSVSECDWRASAANMIEPWEKNTLSYSNGAVRVAALDTIDPAATPIHLLVLSPPADELGARQCRIISSEGGQGFAFLDMSEFRAAYDPAKGLMFDVPVGIYIAEGHTVVRGLIVTLNQATGGIETHFATEREIGD</sequence>